<proteinExistence type="inferred from homology"/>
<dbReference type="AlphaFoldDB" id="A0A4Z0D3X1"/>
<evidence type="ECO:0000256" key="1">
    <source>
        <dbReference type="ARBA" id="ARBA00004496"/>
    </source>
</evidence>
<keyword evidence="8 10" id="KW-0030">Aminoacyl-tRNA synthetase</keyword>
<protein>
    <recommendedName>
        <fullName evidence="10">Glycine--tRNA ligase beta subunit</fullName>
        <ecNumber evidence="10">6.1.1.14</ecNumber>
    </recommendedName>
    <alternativeName>
        <fullName evidence="10">Glycyl-tRNA synthetase beta subunit</fullName>
        <shortName evidence="10">GlyRS</shortName>
    </alternativeName>
</protein>
<keyword evidence="5 10" id="KW-0547">Nucleotide-binding</keyword>
<dbReference type="GO" id="GO:0004814">
    <property type="term" value="F:arginine-tRNA ligase activity"/>
    <property type="evidence" value="ECO:0007669"/>
    <property type="project" value="InterPro"/>
</dbReference>
<dbReference type="GO" id="GO:0005829">
    <property type="term" value="C:cytosol"/>
    <property type="evidence" value="ECO:0007669"/>
    <property type="project" value="TreeGrafter"/>
</dbReference>
<comment type="subunit">
    <text evidence="10">Tetramer of two alpha and two beta subunits.</text>
</comment>
<evidence type="ECO:0000256" key="4">
    <source>
        <dbReference type="ARBA" id="ARBA00022598"/>
    </source>
</evidence>
<evidence type="ECO:0000313" key="13">
    <source>
        <dbReference type="Proteomes" id="UP000298381"/>
    </source>
</evidence>
<dbReference type="RefSeq" id="WP_135271137.1">
    <property type="nucleotide sequence ID" value="NZ_SRIB01000007.1"/>
</dbReference>
<evidence type="ECO:0000259" key="11">
    <source>
        <dbReference type="Pfam" id="PF05746"/>
    </source>
</evidence>
<sequence length="691" mass="79695">MTRRYFLEIGVEELPARFIDDALIQLKNNFENTLNDNRIKYNTIVTFQSPRRLAIDVIGLESRGESEEVIIKGPAKRIAFDEDNNPTKALEGFIKAQNVKLEDIYFETINNEEYIFTKKINEGKQLEDVLRENIASNIKSISFPKAMRWGGKNIKFARPIRWIVSLLDDEIMEFDFEGIPVSNITRGHRFLGSQNIVIKEIEQYKELMRKNYVIVDPQERKDIIKYNSQKIAREKGGNVLKDDDLLNEVTNLVEYPTPIMGRIKEEYLNLPFDVIVTPMRDHLRFFPCIDDKNRLLPYFITIRNGDDKFIDTVIKGNEKVLGARLEDAKFFYNEDIKYPLETYVEKLKRLTFQEKLGTMYDKTTRLQRLSGKIADYLEVGDETKKNILRASYLSKADLVTKIVTEFTELQGKMGMEYAEKSGENKIVSQAIYEQYLPRFSQDNLPKTTAGAVLSITDKLDSICGLFAIGIQPTGSQDPFALRRGALGIINIVIDKKLNVSLKDLIDFSLYIYIEENNLACDFNKVRSEIFDFFMARAKNMLTEQKIRHDVVDSIISTGTDNIYDIVIRADKITNWLKYEGAQKTIVSFDRLTALADKAISSNVVRNLLSVDELELYDAFNKIEDKVSTYINKKEYDKALNELGYLADPINKYLDNVMVMVDDDSIRNNRLALIKLIRDKSLNICDLSLIQV</sequence>
<organism evidence="12 13">
    <name type="scientific">Soehngenia longivitae</name>
    <dbReference type="NCBI Taxonomy" id="2562294"/>
    <lineage>
        <taxon>Bacteria</taxon>
        <taxon>Bacillati</taxon>
        <taxon>Bacillota</taxon>
        <taxon>Tissierellia</taxon>
        <taxon>Tissierellales</taxon>
        <taxon>Tissierellaceae</taxon>
        <taxon>Soehngenia</taxon>
    </lineage>
</organism>
<dbReference type="OrthoDB" id="9775440at2"/>
<dbReference type="PANTHER" id="PTHR30075">
    <property type="entry name" value="GLYCYL-TRNA SYNTHETASE"/>
    <property type="match status" value="1"/>
</dbReference>
<reference evidence="12 13" key="1">
    <citation type="submission" date="2019-03" db="EMBL/GenBank/DDBJ databases">
        <title>Draft genome sequence data and analysis of a Fermenting Bacterium, Soehngenia longevitae strain 1933PT, isolated from petroleum reservoir in Azerbaijan.</title>
        <authorList>
            <person name="Grouzdev D.S."/>
            <person name="Bidzhieva S.K."/>
            <person name="Sokolova D.S."/>
            <person name="Tourova T.P."/>
            <person name="Poltaraus A.B."/>
            <person name="Nazina T.N."/>
        </authorList>
    </citation>
    <scope>NUCLEOTIDE SEQUENCE [LARGE SCALE GENOMIC DNA]</scope>
    <source>
        <strain evidence="12 13">1933P</strain>
    </source>
</reference>
<evidence type="ECO:0000256" key="3">
    <source>
        <dbReference type="ARBA" id="ARBA00022490"/>
    </source>
</evidence>
<comment type="catalytic activity">
    <reaction evidence="9 10">
        <text>tRNA(Gly) + glycine + ATP = glycyl-tRNA(Gly) + AMP + diphosphate</text>
        <dbReference type="Rhea" id="RHEA:16013"/>
        <dbReference type="Rhea" id="RHEA-COMP:9664"/>
        <dbReference type="Rhea" id="RHEA-COMP:9683"/>
        <dbReference type="ChEBI" id="CHEBI:30616"/>
        <dbReference type="ChEBI" id="CHEBI:33019"/>
        <dbReference type="ChEBI" id="CHEBI:57305"/>
        <dbReference type="ChEBI" id="CHEBI:78442"/>
        <dbReference type="ChEBI" id="CHEBI:78522"/>
        <dbReference type="ChEBI" id="CHEBI:456215"/>
        <dbReference type="EC" id="6.1.1.14"/>
    </reaction>
</comment>
<comment type="similarity">
    <text evidence="2 10">Belongs to the class-II aminoacyl-tRNA synthetase family.</text>
</comment>
<dbReference type="Pfam" id="PF05746">
    <property type="entry name" value="DALR_1"/>
    <property type="match status" value="1"/>
</dbReference>
<dbReference type="PANTHER" id="PTHR30075:SF2">
    <property type="entry name" value="GLYCINE--TRNA LIGASE, CHLOROPLASTIC_MITOCHONDRIAL 2"/>
    <property type="match status" value="1"/>
</dbReference>
<evidence type="ECO:0000256" key="7">
    <source>
        <dbReference type="ARBA" id="ARBA00022917"/>
    </source>
</evidence>
<dbReference type="SUPFAM" id="SSF109604">
    <property type="entry name" value="HD-domain/PDEase-like"/>
    <property type="match status" value="1"/>
</dbReference>
<dbReference type="InterPro" id="IPR006194">
    <property type="entry name" value="Gly-tRNA-synth_heterodimer"/>
</dbReference>
<feature type="domain" description="DALR anticodon binding" evidence="11">
    <location>
        <begin position="608"/>
        <end position="677"/>
    </location>
</feature>
<keyword evidence="6 10" id="KW-0067">ATP-binding</keyword>
<name>A0A4Z0D3X1_9FIRM</name>
<gene>
    <name evidence="10" type="primary">glyS</name>
    <name evidence="12" type="ORF">E4100_06065</name>
</gene>
<evidence type="ECO:0000256" key="6">
    <source>
        <dbReference type="ARBA" id="ARBA00022840"/>
    </source>
</evidence>
<dbReference type="PROSITE" id="PS50861">
    <property type="entry name" value="AA_TRNA_LIGASE_II_GLYAB"/>
    <property type="match status" value="1"/>
</dbReference>
<evidence type="ECO:0000256" key="10">
    <source>
        <dbReference type="HAMAP-Rule" id="MF_00255"/>
    </source>
</evidence>
<dbReference type="InterPro" id="IPR008909">
    <property type="entry name" value="DALR_anticod-bd"/>
</dbReference>
<dbReference type="GO" id="GO:0005524">
    <property type="term" value="F:ATP binding"/>
    <property type="evidence" value="ECO:0007669"/>
    <property type="project" value="UniProtKB-UniRule"/>
</dbReference>
<dbReference type="HAMAP" id="MF_00255">
    <property type="entry name" value="Gly_tRNA_synth_beta"/>
    <property type="match status" value="1"/>
</dbReference>
<evidence type="ECO:0000256" key="9">
    <source>
        <dbReference type="ARBA" id="ARBA00047937"/>
    </source>
</evidence>
<evidence type="ECO:0000256" key="2">
    <source>
        <dbReference type="ARBA" id="ARBA00008226"/>
    </source>
</evidence>
<keyword evidence="13" id="KW-1185">Reference proteome</keyword>
<comment type="caution">
    <text evidence="12">The sequence shown here is derived from an EMBL/GenBank/DDBJ whole genome shotgun (WGS) entry which is preliminary data.</text>
</comment>
<evidence type="ECO:0000256" key="8">
    <source>
        <dbReference type="ARBA" id="ARBA00023146"/>
    </source>
</evidence>
<dbReference type="InterPro" id="IPR015944">
    <property type="entry name" value="Gly-tRNA-synth_bsu"/>
</dbReference>
<keyword evidence="4 10" id="KW-0436">Ligase</keyword>
<comment type="subcellular location">
    <subcellularLocation>
        <location evidence="1 10">Cytoplasm</location>
    </subcellularLocation>
</comment>
<accession>A0A4Z0D3X1</accession>
<dbReference type="Proteomes" id="UP000298381">
    <property type="component" value="Unassembled WGS sequence"/>
</dbReference>
<dbReference type="EMBL" id="SRIB01000007">
    <property type="protein sequence ID" value="TFZ40065.1"/>
    <property type="molecule type" value="Genomic_DNA"/>
</dbReference>
<dbReference type="NCBIfam" id="TIGR00211">
    <property type="entry name" value="glyS"/>
    <property type="match status" value="1"/>
</dbReference>
<dbReference type="GO" id="GO:0004820">
    <property type="term" value="F:glycine-tRNA ligase activity"/>
    <property type="evidence" value="ECO:0007669"/>
    <property type="project" value="UniProtKB-UniRule"/>
</dbReference>
<keyword evidence="7 10" id="KW-0648">Protein biosynthesis</keyword>
<dbReference type="PRINTS" id="PR01045">
    <property type="entry name" value="TRNASYNTHGB"/>
</dbReference>
<dbReference type="GO" id="GO:0006420">
    <property type="term" value="P:arginyl-tRNA aminoacylation"/>
    <property type="evidence" value="ECO:0007669"/>
    <property type="project" value="InterPro"/>
</dbReference>
<keyword evidence="3 10" id="KW-0963">Cytoplasm</keyword>
<evidence type="ECO:0000313" key="12">
    <source>
        <dbReference type="EMBL" id="TFZ40065.1"/>
    </source>
</evidence>
<evidence type="ECO:0000256" key="5">
    <source>
        <dbReference type="ARBA" id="ARBA00022741"/>
    </source>
</evidence>
<dbReference type="EC" id="6.1.1.14" evidence="10"/>
<dbReference type="GO" id="GO:0006426">
    <property type="term" value="P:glycyl-tRNA aminoacylation"/>
    <property type="evidence" value="ECO:0007669"/>
    <property type="project" value="UniProtKB-UniRule"/>
</dbReference>
<dbReference type="Pfam" id="PF02092">
    <property type="entry name" value="tRNA_synt_2f"/>
    <property type="match status" value="1"/>
</dbReference>